<dbReference type="Proteomes" id="UP000194439">
    <property type="component" value="Unassembled WGS sequence"/>
</dbReference>
<dbReference type="InterPro" id="IPR001173">
    <property type="entry name" value="Glyco_trans_2-like"/>
</dbReference>
<evidence type="ECO:0000256" key="1">
    <source>
        <dbReference type="ARBA" id="ARBA00006739"/>
    </source>
</evidence>
<comment type="similarity">
    <text evidence="1">Belongs to the glycosyltransferase 2 family.</text>
</comment>
<dbReference type="GO" id="GO:0016758">
    <property type="term" value="F:hexosyltransferase activity"/>
    <property type="evidence" value="ECO:0007669"/>
    <property type="project" value="UniProtKB-ARBA"/>
</dbReference>
<feature type="domain" description="Glycosyltransferase 2-like" evidence="2">
    <location>
        <begin position="9"/>
        <end position="126"/>
    </location>
</feature>
<organism evidence="3 4">
    <name type="scientific">Bacillus mobilis</name>
    <dbReference type="NCBI Taxonomy" id="2026190"/>
    <lineage>
        <taxon>Bacteria</taxon>
        <taxon>Bacillati</taxon>
        <taxon>Bacillota</taxon>
        <taxon>Bacilli</taxon>
        <taxon>Bacillales</taxon>
        <taxon>Bacillaceae</taxon>
        <taxon>Bacillus</taxon>
        <taxon>Bacillus cereus group</taxon>
    </lineage>
</organism>
<dbReference type="PANTHER" id="PTHR22916:SF3">
    <property type="entry name" value="UDP-GLCNAC:BETAGAL BETA-1,3-N-ACETYLGLUCOSAMINYLTRANSFERASE-LIKE PROTEIN 1"/>
    <property type="match status" value="1"/>
</dbReference>
<dbReference type="RefSeq" id="WP_088027509.1">
    <property type="nucleotide sequence ID" value="NZ_FWZD01000028.1"/>
</dbReference>
<keyword evidence="3" id="KW-0808">Transferase</keyword>
<accession>A0A1Y5YZ66</accession>
<gene>
    <name evidence="3" type="primary">wfgD</name>
    <name evidence="3" type="ORF">BACERE00185_00638</name>
</gene>
<dbReference type="AlphaFoldDB" id="A0A1Y5YZ66"/>
<dbReference type="EC" id="2.4.1.305" evidence="3"/>
<dbReference type="InterPro" id="IPR029044">
    <property type="entry name" value="Nucleotide-diphossugar_trans"/>
</dbReference>
<protein>
    <submittedName>
        <fullName evidence="3">UDP-Glc:alpha-D-GlcNAc-diphosphoundecaprenol beta-1,3-glucosyltransferase WfgD</fullName>
        <ecNumber evidence="3">2.4.1.305</ecNumber>
    </submittedName>
</protein>
<name>A0A1Y5YZ66_9BACI</name>
<dbReference type="SUPFAM" id="SSF53448">
    <property type="entry name" value="Nucleotide-diphospho-sugar transferases"/>
    <property type="match status" value="1"/>
</dbReference>
<reference evidence="4" key="1">
    <citation type="submission" date="2017-04" db="EMBL/GenBank/DDBJ databases">
        <authorList>
            <person name="Criscuolo A."/>
        </authorList>
    </citation>
    <scope>NUCLEOTIDE SEQUENCE [LARGE SCALE GENOMIC DNA]</scope>
</reference>
<sequence>MIKEEPKISVVIPTKGRPELLKRAIDSVLKQSFEQFEIIIVIDGEDPTTIKMLAEYKDTRLKKIINTTPQGGGEARNIGVRHAEGKWIAFLDDDDEFLPGKLEAQYNTVKASNYRYPISFCKIIGKAPKGEYIWPRRAIREKEHVGDYILARNSLFQGEGLIQTTMLFVPKDLLIEIPFEKDLKRHQEWDWVLRVNKHADVGFEYCDQVLAIWYIEENRNSISKQGSWEYSLEWIDGKYEYVSRRAYASFLMTVVSSIAAKEKDKSAIKRILKNAFSKGRPSFVDMILFCGIWGISQETRRNIRKFFHRK</sequence>
<dbReference type="CDD" id="cd00761">
    <property type="entry name" value="Glyco_tranf_GTA_type"/>
    <property type="match status" value="1"/>
</dbReference>
<keyword evidence="3" id="KW-0328">Glycosyltransferase</keyword>
<dbReference type="Pfam" id="PF00535">
    <property type="entry name" value="Glycos_transf_2"/>
    <property type="match status" value="1"/>
</dbReference>
<evidence type="ECO:0000313" key="4">
    <source>
        <dbReference type="Proteomes" id="UP000194439"/>
    </source>
</evidence>
<dbReference type="EMBL" id="FWZD01000028">
    <property type="protein sequence ID" value="SMD72695.1"/>
    <property type="molecule type" value="Genomic_DNA"/>
</dbReference>
<evidence type="ECO:0000313" key="3">
    <source>
        <dbReference type="EMBL" id="SMD72695.1"/>
    </source>
</evidence>
<evidence type="ECO:0000259" key="2">
    <source>
        <dbReference type="Pfam" id="PF00535"/>
    </source>
</evidence>
<dbReference type="Gene3D" id="3.90.550.10">
    <property type="entry name" value="Spore Coat Polysaccharide Biosynthesis Protein SpsA, Chain A"/>
    <property type="match status" value="1"/>
</dbReference>
<proteinExistence type="inferred from homology"/>
<dbReference type="PANTHER" id="PTHR22916">
    <property type="entry name" value="GLYCOSYLTRANSFERASE"/>
    <property type="match status" value="1"/>
</dbReference>